<proteinExistence type="predicted"/>
<dbReference type="AlphaFoldDB" id="A0A7Y9J238"/>
<evidence type="ECO:0000313" key="2">
    <source>
        <dbReference type="Proteomes" id="UP000521922"/>
    </source>
</evidence>
<dbReference type="InterPro" id="IPR012675">
    <property type="entry name" value="Beta-grasp_dom_sf"/>
</dbReference>
<dbReference type="InterPro" id="IPR016155">
    <property type="entry name" value="Mopterin_synth/thiamin_S_b"/>
</dbReference>
<evidence type="ECO:0000313" key="1">
    <source>
        <dbReference type="EMBL" id="NYD23648.1"/>
    </source>
</evidence>
<dbReference type="Gene3D" id="3.10.20.30">
    <property type="match status" value="1"/>
</dbReference>
<dbReference type="PANTHER" id="PTHR34472">
    <property type="entry name" value="SULFUR CARRIER PROTEIN THIS"/>
    <property type="match status" value="1"/>
</dbReference>
<dbReference type="Proteomes" id="UP000521922">
    <property type="component" value="Unassembled WGS sequence"/>
</dbReference>
<dbReference type="RefSeq" id="WP_179753516.1">
    <property type="nucleotide sequence ID" value="NZ_BAAAGN010000016.1"/>
</dbReference>
<name>A0A7Y9J238_9ACTN</name>
<dbReference type="PANTHER" id="PTHR34472:SF1">
    <property type="entry name" value="SULFUR CARRIER PROTEIN THIS"/>
    <property type="match status" value="1"/>
</dbReference>
<dbReference type="InterPro" id="IPR003749">
    <property type="entry name" value="ThiS/MoaD-like"/>
</dbReference>
<dbReference type="CDD" id="cd00565">
    <property type="entry name" value="Ubl_ThiS"/>
    <property type="match status" value="1"/>
</dbReference>
<reference evidence="1 2" key="1">
    <citation type="submission" date="2020-07" db="EMBL/GenBank/DDBJ databases">
        <title>Sequencing the genomes of 1000 actinobacteria strains.</title>
        <authorList>
            <person name="Klenk H.-P."/>
        </authorList>
    </citation>
    <scope>NUCLEOTIDE SEQUENCE [LARGE SCALE GENOMIC DNA]</scope>
    <source>
        <strain evidence="1 2">DSM 7487</strain>
    </source>
</reference>
<keyword evidence="2" id="KW-1185">Reference proteome</keyword>
<dbReference type="InterPro" id="IPR010035">
    <property type="entry name" value="Thi_S"/>
</dbReference>
<accession>A0A7Y9J238</accession>
<gene>
    <name evidence="1" type="ORF">BJ968_003188</name>
</gene>
<dbReference type="SUPFAM" id="SSF54285">
    <property type="entry name" value="MoaD/ThiS"/>
    <property type="match status" value="1"/>
</dbReference>
<comment type="caution">
    <text evidence="1">The sequence shown here is derived from an EMBL/GenBank/DDBJ whole genome shotgun (WGS) entry which is preliminary data.</text>
</comment>
<dbReference type="NCBIfam" id="TIGR01683">
    <property type="entry name" value="thiS"/>
    <property type="match status" value="1"/>
</dbReference>
<dbReference type="Pfam" id="PF02597">
    <property type="entry name" value="ThiS"/>
    <property type="match status" value="1"/>
</dbReference>
<dbReference type="EMBL" id="JACCBB010000001">
    <property type="protein sequence ID" value="NYD23648.1"/>
    <property type="molecule type" value="Genomic_DNA"/>
</dbReference>
<protein>
    <submittedName>
        <fullName evidence="1">Sulfur carrier protein</fullName>
    </submittedName>
</protein>
<organism evidence="1 2">
    <name type="scientific">Kineococcus aurantiacus</name>
    <dbReference type="NCBI Taxonomy" id="37633"/>
    <lineage>
        <taxon>Bacteria</taxon>
        <taxon>Bacillati</taxon>
        <taxon>Actinomycetota</taxon>
        <taxon>Actinomycetes</taxon>
        <taxon>Kineosporiales</taxon>
        <taxon>Kineosporiaceae</taxon>
        <taxon>Kineococcus</taxon>
    </lineage>
</organism>
<sequence>MEIVLNGEVFACAAGDTVADVVASVGSCPPDGRGVAVAVGDEVVPRGRWAATHLRAGDRVELLGAVAGG</sequence>